<sequence>MQDSVHNQHTNNKGNNSSKEASIIDASALNSNASKGGPRVYVIPNGVSVYIVVKITFYCSLISTVFCVINILANTDDIYGSCPFHALIPITSHRIIVSLANLYVITELINIDDSFHIKKDIFLSVLISIIATIMFVVVAFLPDDSPLGLLGNNLWPTVGYVTTHLYSCVIPLIKSYLHVETKLGVQYSKEAFERALADKATFSRLKELAIKHFEVENIMFYDDYQKLIANRPNLEEKSNRSILHENSASSKRVHAIYSNFLVENAPYELNIPSTIIKQARELKNIEGIDLVAKEVYSMIYLNTFRVYVKQQQGKDGAENV</sequence>
<feature type="domain" description="RGS" evidence="2">
    <location>
        <begin position="191"/>
        <end position="266"/>
    </location>
</feature>
<evidence type="ECO:0000256" key="1">
    <source>
        <dbReference type="SAM" id="Phobius"/>
    </source>
</evidence>
<feature type="transmembrane region" description="Helical" evidence="1">
    <location>
        <begin position="49"/>
        <end position="72"/>
    </location>
</feature>
<keyword evidence="4" id="KW-1185">Reference proteome</keyword>
<dbReference type="STRING" id="988480.A0A075B2Q3"/>
<dbReference type="HOGENOM" id="CLU_075377_0_0_1"/>
<feature type="transmembrane region" description="Helical" evidence="1">
    <location>
        <begin position="121"/>
        <end position="142"/>
    </location>
</feature>
<accession>A0A075B2Q3</accession>
<keyword evidence="1" id="KW-0812">Transmembrane</keyword>
<feature type="transmembrane region" description="Helical" evidence="1">
    <location>
        <begin position="84"/>
        <end position="109"/>
    </location>
</feature>
<feature type="transmembrane region" description="Helical" evidence="1">
    <location>
        <begin position="154"/>
        <end position="173"/>
    </location>
</feature>
<organism evidence="3 4">
    <name type="scientific">Rozella allomycis (strain CSF55)</name>
    <dbReference type="NCBI Taxonomy" id="988480"/>
    <lineage>
        <taxon>Eukaryota</taxon>
        <taxon>Fungi</taxon>
        <taxon>Fungi incertae sedis</taxon>
        <taxon>Cryptomycota</taxon>
        <taxon>Cryptomycota incertae sedis</taxon>
        <taxon>Rozella</taxon>
    </lineage>
</organism>
<keyword evidence="1" id="KW-1133">Transmembrane helix</keyword>
<dbReference type="InterPro" id="IPR044926">
    <property type="entry name" value="RGS_subdomain_2"/>
</dbReference>
<evidence type="ECO:0000313" key="3">
    <source>
        <dbReference type="EMBL" id="EPZ35246.1"/>
    </source>
</evidence>
<evidence type="ECO:0000259" key="2">
    <source>
        <dbReference type="PROSITE" id="PS50132"/>
    </source>
</evidence>
<evidence type="ECO:0000313" key="4">
    <source>
        <dbReference type="Proteomes" id="UP000030755"/>
    </source>
</evidence>
<keyword evidence="1" id="KW-0472">Membrane</keyword>
<dbReference type="PROSITE" id="PS50132">
    <property type="entry name" value="RGS"/>
    <property type="match status" value="1"/>
</dbReference>
<dbReference type="InterPro" id="IPR036305">
    <property type="entry name" value="RGS_sf"/>
</dbReference>
<dbReference type="InterPro" id="IPR016137">
    <property type="entry name" value="RGS"/>
</dbReference>
<gene>
    <name evidence="3" type="ORF">O9G_000642</name>
</gene>
<dbReference type="EMBL" id="KE560848">
    <property type="protein sequence ID" value="EPZ35246.1"/>
    <property type="molecule type" value="Genomic_DNA"/>
</dbReference>
<reference evidence="3 4" key="1">
    <citation type="journal article" date="2013" name="Curr. Biol.">
        <title>Shared signatures of parasitism and phylogenomics unite Cryptomycota and microsporidia.</title>
        <authorList>
            <person name="James T.Y."/>
            <person name="Pelin A."/>
            <person name="Bonen L."/>
            <person name="Ahrendt S."/>
            <person name="Sain D."/>
            <person name="Corradi N."/>
            <person name="Stajich J.E."/>
        </authorList>
    </citation>
    <scope>NUCLEOTIDE SEQUENCE [LARGE SCALE GENOMIC DNA]</scope>
    <source>
        <strain evidence="3 4">CSF55</strain>
    </source>
</reference>
<dbReference type="OrthoDB" id="196547at2759"/>
<protein>
    <recommendedName>
        <fullName evidence="2">RGS domain-containing protein</fullName>
    </recommendedName>
</protein>
<dbReference type="Pfam" id="PF00615">
    <property type="entry name" value="RGS"/>
    <property type="match status" value="1"/>
</dbReference>
<dbReference type="AlphaFoldDB" id="A0A075B2Q3"/>
<proteinExistence type="predicted"/>
<dbReference type="SUPFAM" id="SSF48097">
    <property type="entry name" value="Regulator of G-protein signaling, RGS"/>
    <property type="match status" value="1"/>
</dbReference>
<dbReference type="Proteomes" id="UP000030755">
    <property type="component" value="Unassembled WGS sequence"/>
</dbReference>
<dbReference type="Gene3D" id="1.10.167.10">
    <property type="entry name" value="Regulator of G-protein Signalling 4, domain 2"/>
    <property type="match status" value="1"/>
</dbReference>
<name>A0A075B2Q3_ROZAC</name>